<reference evidence="1" key="1">
    <citation type="submission" date="2021-05" db="EMBL/GenBank/DDBJ databases">
        <authorList>
            <person name="Scholz U."/>
            <person name="Mascher M."/>
            <person name="Fiebig A."/>
        </authorList>
    </citation>
    <scope>NUCLEOTIDE SEQUENCE [LARGE SCALE GENOMIC DNA]</scope>
</reference>
<proteinExistence type="predicted"/>
<evidence type="ECO:0000313" key="2">
    <source>
        <dbReference type="Proteomes" id="UP001732700"/>
    </source>
</evidence>
<evidence type="ECO:0000313" key="1">
    <source>
        <dbReference type="EnsemblPlants" id="AVESA.00010b.r2.5DG0990580.1.CDS.1"/>
    </source>
</evidence>
<protein>
    <submittedName>
        <fullName evidence="1">Uncharacterized protein</fullName>
    </submittedName>
</protein>
<organism evidence="1 2">
    <name type="scientific">Avena sativa</name>
    <name type="common">Oat</name>
    <dbReference type="NCBI Taxonomy" id="4498"/>
    <lineage>
        <taxon>Eukaryota</taxon>
        <taxon>Viridiplantae</taxon>
        <taxon>Streptophyta</taxon>
        <taxon>Embryophyta</taxon>
        <taxon>Tracheophyta</taxon>
        <taxon>Spermatophyta</taxon>
        <taxon>Magnoliopsida</taxon>
        <taxon>Liliopsida</taxon>
        <taxon>Poales</taxon>
        <taxon>Poaceae</taxon>
        <taxon>BOP clade</taxon>
        <taxon>Pooideae</taxon>
        <taxon>Poodae</taxon>
        <taxon>Poeae</taxon>
        <taxon>Poeae Chloroplast Group 1 (Aveneae type)</taxon>
        <taxon>Aveninae</taxon>
        <taxon>Avena</taxon>
    </lineage>
</organism>
<keyword evidence="2" id="KW-1185">Reference proteome</keyword>
<reference evidence="1" key="2">
    <citation type="submission" date="2025-09" db="UniProtKB">
        <authorList>
            <consortium name="EnsemblPlants"/>
        </authorList>
    </citation>
    <scope>IDENTIFICATION</scope>
</reference>
<sequence length="663" mass="74850">MKALLHQLWNEWEIRLLVLFSFTLQVFLFFAGSFRRRNTNTVVRLSIWFAYLGADFVAIYALGFLSRQPADSTTSSSREKTHHQLAFFWAPFLLVHLGGQDTITAFAIEDNNLWLRHLLNLIAHVALASYVFWKSTGGWHNLEVLVPGIFLFVSGIIRYGERTWALKCGSLKNTEGLLVAEAKDQTQPAGVGLNRDDDACYMGVVRFALRSAPVVRNFFAGCNLVQFMATNVDQMCMFGEVGGRQLLLKIEMDMMYDDTYSKAMVLRKRAGIILRCISQVSFVVAFVLFLVLLGNKKKFSTADIAVTYVLFIGGFLVEVCATALVVMSPWTWGWLEARKYRKLARVSWFLLSKKLGRLEKRMSWPNSMGQYSIVSYMGLELSWLSRRVTWLVRKMASMVGAGKERLLWISNLMDSKCIEIDREILESVALCVDGLHSELSDGSSRQWPNLRPVLTKMQSLSMADFGLVLVFTHALTEVHLRSTYYEEKKKTAAGPDDDTQEEDASSSLVGMCRKLSNYMLYLLVSHPEMLPVTGSVDTTLEFFVRKVIEYEDGGGKVDIMRGTRKLLEDQIGLHAVQPSKETLEEIRDFWLRLLLYAAGKSRGDTHAARLAGGGELLTFAWLLMAHLEIGDSWLRRIELGDTAGGDMRPELAYVFPGASFGHA</sequence>
<dbReference type="Proteomes" id="UP001732700">
    <property type="component" value="Chromosome 5D"/>
</dbReference>
<accession>A0ACD5YJV6</accession>
<name>A0ACD5YJV6_AVESA</name>
<dbReference type="EnsemblPlants" id="AVESA.00010b.r2.5DG0990580.1">
    <property type="protein sequence ID" value="AVESA.00010b.r2.5DG0990580.1.CDS.1"/>
    <property type="gene ID" value="AVESA.00010b.r2.5DG0990580"/>
</dbReference>